<reference evidence="2" key="1">
    <citation type="submission" date="2021-02" db="EMBL/GenBank/DDBJ databases">
        <authorList>
            <person name="Nowell W R."/>
        </authorList>
    </citation>
    <scope>NUCLEOTIDE SEQUENCE</scope>
</reference>
<dbReference type="Proteomes" id="UP000663873">
    <property type="component" value="Unassembled WGS sequence"/>
</dbReference>
<keyword evidence="3" id="KW-1185">Reference proteome</keyword>
<organism evidence="2 3">
    <name type="scientific">Rotaria socialis</name>
    <dbReference type="NCBI Taxonomy" id="392032"/>
    <lineage>
        <taxon>Eukaryota</taxon>
        <taxon>Metazoa</taxon>
        <taxon>Spiralia</taxon>
        <taxon>Gnathifera</taxon>
        <taxon>Rotifera</taxon>
        <taxon>Eurotatoria</taxon>
        <taxon>Bdelloidea</taxon>
        <taxon>Philodinida</taxon>
        <taxon>Philodinidae</taxon>
        <taxon>Rotaria</taxon>
    </lineage>
</organism>
<feature type="region of interest" description="Disordered" evidence="1">
    <location>
        <begin position="316"/>
        <end position="385"/>
    </location>
</feature>
<proteinExistence type="predicted"/>
<sequence>MTESTTGRAECSTCGKHKIVYLCEGCSQKFCLKDLTEHRQLLDNQLDQVITDCDQFRQNLIEQKQNENQRSWIQRIDEWTEISINKIKQTADECRKIFIKYTNDNVIEAEKKFNAVVTVLRKNRQESEIDEIHLNQAKFLLKELQKELDQCSNISVQEDSVPLIKKISVFHDSSMIIKCEYCHNRCERSDYKTHKNYCFENPSNINQRQTTVIPIRSNQNQASSHDIVHIPCEICQQLIDLPNWSNHIQGCHERELQRSERYPEAMNQQSVIERFPCEYCQRLYLAQQLYVHKINCMNNPVDIYLRRGCVQRPKPSNNGFLPISPQNNQNSPSSPKPRSSNDSRFTQCQSIDIDRANQVNRPPDNEIENSVRSGRSYENLSIGSNKDPLQLPRKFYSSGISRRVRSFDNLGSIYDSKYLSNNYEDYLIRPNNNHQHQNNISHTNEDIEDQMLFVNIAIKTTAELNKKDQATSKSILLKIELLIDLSFHVQPNLK</sequence>
<feature type="compositionally biased region" description="Low complexity" evidence="1">
    <location>
        <begin position="324"/>
        <end position="344"/>
    </location>
</feature>
<comment type="caution">
    <text evidence="2">The sequence shown here is derived from an EMBL/GenBank/DDBJ whole genome shotgun (WGS) entry which is preliminary data.</text>
</comment>
<gene>
    <name evidence="2" type="ORF">UJA718_LOCUS11983</name>
</gene>
<evidence type="ECO:0000313" key="2">
    <source>
        <dbReference type="EMBL" id="CAF4290516.1"/>
    </source>
</evidence>
<evidence type="ECO:0000256" key="1">
    <source>
        <dbReference type="SAM" id="MobiDB-lite"/>
    </source>
</evidence>
<name>A0A820H7W6_9BILA</name>
<accession>A0A820H7W6</accession>
<dbReference type="AlphaFoldDB" id="A0A820H7W6"/>
<dbReference type="EMBL" id="CAJOBP010001519">
    <property type="protein sequence ID" value="CAF4290516.1"/>
    <property type="molecule type" value="Genomic_DNA"/>
</dbReference>
<feature type="compositionally biased region" description="Polar residues" evidence="1">
    <location>
        <begin position="368"/>
        <end position="384"/>
    </location>
</feature>
<evidence type="ECO:0000313" key="3">
    <source>
        <dbReference type="Proteomes" id="UP000663873"/>
    </source>
</evidence>
<protein>
    <submittedName>
        <fullName evidence="2">Uncharacterized protein</fullName>
    </submittedName>
</protein>